<reference evidence="10" key="1">
    <citation type="submission" date="2011-01" db="EMBL/GenBank/DDBJ databases">
        <title>The Genome Sequence of Nematocida parisii strain ERTm3.</title>
        <authorList>
            <consortium name="The Broad Institute Genome Sequencing Platform"/>
            <consortium name="The Broad Institute Genome Sequencing Center for Infectious Disease"/>
            <person name="Cuomo C."/>
            <person name="Troemel E."/>
            <person name="Young S.K."/>
            <person name="Zeng Q."/>
            <person name="Gargeya S."/>
            <person name="Fitzgerald M."/>
            <person name="Haas B."/>
            <person name="Abouelleil A."/>
            <person name="Alvarado L."/>
            <person name="Arachchi H.M."/>
            <person name="Berlin A."/>
            <person name="Chapman S.B."/>
            <person name="Gearin G."/>
            <person name="Goldberg J."/>
            <person name="Griggs A."/>
            <person name="Gujja S."/>
            <person name="Hansen M."/>
            <person name="Heiman D."/>
            <person name="Howarth C."/>
            <person name="Larimer J."/>
            <person name="Lui A."/>
            <person name="MacDonald P.J.P."/>
            <person name="McCowen C."/>
            <person name="Montmayeur A."/>
            <person name="Murphy C."/>
            <person name="Neiman D."/>
            <person name="Pearson M."/>
            <person name="Priest M."/>
            <person name="Roberts A."/>
            <person name="Saif S."/>
            <person name="Shea T."/>
            <person name="Sisk P."/>
            <person name="Stolte C."/>
            <person name="Sykes S."/>
            <person name="Wortman J."/>
            <person name="Nusbaum C."/>
            <person name="Birren B."/>
        </authorList>
    </citation>
    <scope>NUCLEOTIDE SEQUENCE</scope>
    <source>
        <strain evidence="10">ERTm3</strain>
    </source>
</reference>
<dbReference type="Gene3D" id="2.30.30.380">
    <property type="entry name" value="Zn-finger domain of Sec23/24"/>
    <property type="match status" value="1"/>
</dbReference>
<dbReference type="GO" id="GO:0031965">
    <property type="term" value="C:nuclear membrane"/>
    <property type="evidence" value="ECO:0007669"/>
    <property type="project" value="UniProtKB-SubCell"/>
</dbReference>
<sequence>MIIRVQGRDRTMRIEVEQATTIAQIMEEVSKRVNAPCVNILHNGKNIEGSVGDNNLENGEMLTAEYEIVKPEEEAPLPAQAQTPSEPSQTQKSSECSHGPSGMCSNCMSEDSWVSEQFKERRFISQGAYEEYLASKEKVLLIETHLPPACRTHRPEHRCNKCMPKEISLGQQPFRPIDHIEVHDRAIIEQILIEQKEKNTQSVHLLIGRYSEYPDVPKGRKAEVFARITPTQKGLLDGFIIDPNDKILLGTDESLNRVLNLLQMEIVGMVYTRITKEPMPYISALEIDFIANMQNRFAEWAAQERKGSKFVTLILSGTPTSSEIVECMVTHLGMELSLDGVLHASVNRQEMSAKSVDMIWRDKEGSHTGSRIPVEYLAVRPTHGLTQNKSVFYIKTEKTPFKRGMGVSKLKKHFQRRLSDDSVCLISLAAVSDIEVLLELADMNILSDELIECVVNKDTERFKDCVLNGRLEELVDIAKECKESSSWTCNVCTLVNAPTRTLCDACGFEKGAY</sequence>
<evidence type="ECO:0000256" key="1">
    <source>
        <dbReference type="ARBA" id="ARBA00004335"/>
    </source>
</evidence>
<keyword evidence="4" id="KW-0479">Metal-binding</keyword>
<dbReference type="EMBL" id="GL870884">
    <property type="protein sequence ID" value="EIJ87234.1"/>
    <property type="molecule type" value="Genomic_DNA"/>
</dbReference>
<evidence type="ECO:0000313" key="11">
    <source>
        <dbReference type="Proteomes" id="UP000002872"/>
    </source>
</evidence>
<dbReference type="SUPFAM" id="SSF90209">
    <property type="entry name" value="Ran binding protein zinc finger-like"/>
    <property type="match status" value="1"/>
</dbReference>
<dbReference type="GO" id="GO:0031625">
    <property type="term" value="F:ubiquitin protein ligase binding"/>
    <property type="evidence" value="ECO:0007669"/>
    <property type="project" value="TreeGrafter"/>
</dbReference>
<dbReference type="GO" id="GO:0006511">
    <property type="term" value="P:ubiquitin-dependent protein catabolic process"/>
    <property type="evidence" value="ECO:0007669"/>
    <property type="project" value="InterPro"/>
</dbReference>
<dbReference type="PROSITE" id="PS50199">
    <property type="entry name" value="ZF_RANBP2_2"/>
    <property type="match status" value="1"/>
</dbReference>
<dbReference type="SMART" id="SM00547">
    <property type="entry name" value="ZnF_RBZ"/>
    <property type="match status" value="1"/>
</dbReference>
<evidence type="ECO:0000256" key="6">
    <source>
        <dbReference type="ARBA" id="ARBA00022833"/>
    </source>
</evidence>
<organism evidence="10 11">
    <name type="scientific">Nematocida parisii (strain ERTm3)</name>
    <name type="common">Nematode killer fungus</name>
    <dbReference type="NCBI Taxonomy" id="935791"/>
    <lineage>
        <taxon>Eukaryota</taxon>
        <taxon>Fungi</taxon>
        <taxon>Fungi incertae sedis</taxon>
        <taxon>Microsporidia</taxon>
        <taxon>Nematocida</taxon>
    </lineage>
</organism>
<dbReference type="Pfam" id="PF05020">
    <property type="entry name" value="zf-NPL4"/>
    <property type="match status" value="1"/>
</dbReference>
<feature type="compositionally biased region" description="Polar residues" evidence="8">
    <location>
        <begin position="80"/>
        <end position="96"/>
    </location>
</feature>
<feature type="region of interest" description="Disordered" evidence="8">
    <location>
        <begin position="75"/>
        <end position="101"/>
    </location>
</feature>
<dbReference type="InParanoid" id="I3EDD7"/>
<evidence type="ECO:0000256" key="7">
    <source>
        <dbReference type="PROSITE-ProRule" id="PRU00322"/>
    </source>
</evidence>
<dbReference type="PANTHER" id="PTHR12710:SF0">
    <property type="entry name" value="NUCLEAR PROTEIN LOCALIZATION PROTEIN 4 HOMOLOG"/>
    <property type="match status" value="1"/>
</dbReference>
<proteinExistence type="predicted"/>
<dbReference type="InterPro" id="IPR036443">
    <property type="entry name" value="Znf_RanBP2_sf"/>
</dbReference>
<evidence type="ECO:0000259" key="9">
    <source>
        <dbReference type="PROSITE" id="PS50199"/>
    </source>
</evidence>
<evidence type="ECO:0000256" key="8">
    <source>
        <dbReference type="SAM" id="MobiDB-lite"/>
    </source>
</evidence>
<keyword evidence="6" id="KW-0862">Zinc</keyword>
<dbReference type="GO" id="GO:0008270">
    <property type="term" value="F:zinc ion binding"/>
    <property type="evidence" value="ECO:0007669"/>
    <property type="project" value="UniProtKB-KW"/>
</dbReference>
<dbReference type="FunCoup" id="I3EDD7">
    <property type="interactions" value="228"/>
</dbReference>
<dbReference type="InterPro" id="IPR007716">
    <property type="entry name" value="NPL4_Zn-bd_put"/>
</dbReference>
<evidence type="ECO:0000256" key="4">
    <source>
        <dbReference type="ARBA" id="ARBA00022723"/>
    </source>
</evidence>
<accession>I3EDD7</accession>
<dbReference type="Pfam" id="PF05021">
    <property type="entry name" value="NPL4"/>
    <property type="match status" value="1"/>
</dbReference>
<dbReference type="Pfam" id="PF00641">
    <property type="entry name" value="Zn_ribbon_RanBP"/>
    <property type="match status" value="1"/>
</dbReference>
<evidence type="ECO:0000313" key="10">
    <source>
        <dbReference type="EMBL" id="EIJ87234.1"/>
    </source>
</evidence>
<dbReference type="STRING" id="935791.I3EDD7"/>
<evidence type="ECO:0000256" key="5">
    <source>
        <dbReference type="ARBA" id="ARBA00022771"/>
    </source>
</evidence>
<name>I3EDD7_NEMP3</name>
<evidence type="ECO:0000256" key="2">
    <source>
        <dbReference type="ARBA" id="ARBA00004556"/>
    </source>
</evidence>
<dbReference type="PROSITE" id="PS01358">
    <property type="entry name" value="ZF_RANBP2_1"/>
    <property type="match status" value="1"/>
</dbReference>
<dbReference type="AlphaFoldDB" id="I3EDD7"/>
<keyword evidence="11" id="KW-1185">Reference proteome</keyword>
<gene>
    <name evidence="10" type="ORF">NEQG_02569</name>
</gene>
<dbReference type="OMA" id="MCANCAP"/>
<evidence type="ECO:0000256" key="3">
    <source>
        <dbReference type="ARBA" id="ARBA00019709"/>
    </source>
</evidence>
<feature type="domain" description="RanBP2-type" evidence="9">
    <location>
        <begin position="482"/>
        <end position="512"/>
    </location>
</feature>
<dbReference type="InterPro" id="IPR001876">
    <property type="entry name" value="Znf_RanBP2"/>
</dbReference>
<dbReference type="InterPro" id="IPR007717">
    <property type="entry name" value="NPL4_C"/>
</dbReference>
<dbReference type="VEuPathDB" id="MicrosporidiaDB:NEQG_02569"/>
<dbReference type="GO" id="GO:0043130">
    <property type="term" value="F:ubiquitin binding"/>
    <property type="evidence" value="ECO:0007669"/>
    <property type="project" value="TreeGrafter"/>
</dbReference>
<dbReference type="HOGENOM" id="CLU_017172_3_0_1"/>
<dbReference type="PANTHER" id="PTHR12710">
    <property type="entry name" value="NUCLEAR PROTEIN LOCALIZATION 4"/>
    <property type="match status" value="1"/>
</dbReference>
<dbReference type="OrthoDB" id="10251089at2759"/>
<comment type="subcellular location">
    <subcellularLocation>
        <location evidence="2">Cytoplasm</location>
        <location evidence="2">Perinuclear region</location>
    </subcellularLocation>
    <subcellularLocation>
        <location evidence="1">Nucleus membrane</location>
        <topology evidence="1">Peripheral membrane protein</topology>
        <orientation evidence="1">Cytoplasmic side</orientation>
    </subcellularLocation>
</comment>
<dbReference type="GO" id="GO:0048471">
    <property type="term" value="C:perinuclear region of cytoplasm"/>
    <property type="evidence" value="ECO:0007669"/>
    <property type="project" value="UniProtKB-SubCell"/>
</dbReference>
<protein>
    <recommendedName>
        <fullName evidence="3">Nuclear protein localization protein 4</fullName>
    </recommendedName>
</protein>
<dbReference type="InterPro" id="IPR016563">
    <property type="entry name" value="Npl4"/>
</dbReference>
<dbReference type="Proteomes" id="UP000002872">
    <property type="component" value="Unassembled WGS sequence"/>
</dbReference>
<keyword evidence="5 7" id="KW-0863">Zinc-finger</keyword>